<sequence length="76" mass="8991">MKLDGFVFFMGVWCGFVAVRYGERFDFLLSNFRRPVVRYNTAYLYVSYATDPKMFTRVPERCEYDEKVPPPAGFLL</sequence>
<keyword evidence="2" id="KW-1185">Reference proteome</keyword>
<dbReference type="Proteomes" id="UP000478052">
    <property type="component" value="Unassembled WGS sequence"/>
</dbReference>
<evidence type="ECO:0000313" key="1">
    <source>
        <dbReference type="EMBL" id="KAF0759212.1"/>
    </source>
</evidence>
<gene>
    <name evidence="1" type="ORF">FWK35_00014775</name>
</gene>
<proteinExistence type="predicted"/>
<name>A0A6G0YNM0_APHCR</name>
<dbReference type="EMBL" id="VUJU01003065">
    <property type="protein sequence ID" value="KAF0759212.1"/>
    <property type="molecule type" value="Genomic_DNA"/>
</dbReference>
<comment type="caution">
    <text evidence="1">The sequence shown here is derived from an EMBL/GenBank/DDBJ whole genome shotgun (WGS) entry which is preliminary data.</text>
</comment>
<protein>
    <submittedName>
        <fullName evidence="1">Uncharacterized protein</fullName>
    </submittedName>
</protein>
<reference evidence="1 2" key="1">
    <citation type="submission" date="2019-08" db="EMBL/GenBank/DDBJ databases">
        <title>Whole genome of Aphis craccivora.</title>
        <authorList>
            <person name="Voronova N.V."/>
            <person name="Shulinski R.S."/>
            <person name="Bandarenka Y.V."/>
            <person name="Zhorov D.G."/>
            <person name="Warner D."/>
        </authorList>
    </citation>
    <scope>NUCLEOTIDE SEQUENCE [LARGE SCALE GENOMIC DNA]</scope>
    <source>
        <strain evidence="1">180601</strain>
        <tissue evidence="1">Whole Body</tissue>
    </source>
</reference>
<organism evidence="1 2">
    <name type="scientific">Aphis craccivora</name>
    <name type="common">Cowpea aphid</name>
    <dbReference type="NCBI Taxonomy" id="307492"/>
    <lineage>
        <taxon>Eukaryota</taxon>
        <taxon>Metazoa</taxon>
        <taxon>Ecdysozoa</taxon>
        <taxon>Arthropoda</taxon>
        <taxon>Hexapoda</taxon>
        <taxon>Insecta</taxon>
        <taxon>Pterygota</taxon>
        <taxon>Neoptera</taxon>
        <taxon>Paraneoptera</taxon>
        <taxon>Hemiptera</taxon>
        <taxon>Sternorrhyncha</taxon>
        <taxon>Aphidomorpha</taxon>
        <taxon>Aphidoidea</taxon>
        <taxon>Aphididae</taxon>
        <taxon>Aphidini</taxon>
        <taxon>Aphis</taxon>
        <taxon>Aphis</taxon>
    </lineage>
</organism>
<accession>A0A6G0YNM0</accession>
<dbReference type="AlphaFoldDB" id="A0A6G0YNM0"/>
<evidence type="ECO:0000313" key="2">
    <source>
        <dbReference type="Proteomes" id="UP000478052"/>
    </source>
</evidence>